<dbReference type="eggNOG" id="COG0457">
    <property type="taxonomic scope" value="Bacteria"/>
</dbReference>
<dbReference type="SMART" id="SM00028">
    <property type="entry name" value="TPR"/>
    <property type="match status" value="11"/>
</dbReference>
<feature type="repeat" description="TPR" evidence="1">
    <location>
        <begin position="154"/>
        <end position="187"/>
    </location>
</feature>
<comment type="caution">
    <text evidence="3">The sequence shown here is derived from an EMBL/GenBank/DDBJ whole genome shotgun (WGS) entry which is preliminary data.</text>
</comment>
<dbReference type="InParanoid" id="B4DC74"/>
<evidence type="ECO:0000313" key="4">
    <source>
        <dbReference type="Proteomes" id="UP000005824"/>
    </source>
</evidence>
<dbReference type="Proteomes" id="UP000005824">
    <property type="component" value="Unassembled WGS sequence"/>
</dbReference>
<dbReference type="Pfam" id="PF13529">
    <property type="entry name" value="Peptidase_C39_2"/>
    <property type="match status" value="1"/>
</dbReference>
<feature type="repeat" description="TPR" evidence="1">
    <location>
        <begin position="1076"/>
        <end position="1109"/>
    </location>
</feature>
<dbReference type="STRING" id="497964.CfE428DRAFT_6515"/>
<dbReference type="EMBL" id="ABVL01000045">
    <property type="protein sequence ID" value="EDY15951.1"/>
    <property type="molecule type" value="Genomic_DNA"/>
</dbReference>
<evidence type="ECO:0000259" key="2">
    <source>
        <dbReference type="Pfam" id="PF13529"/>
    </source>
</evidence>
<sequence length="1765" mass="200720">MVASPRNVGCEIPPHAVAELTRLYDLGLYVQACRFAEQFPSPWEWHGTTACTIAGRLASNGFAPRLARALHNRAWRHDKRSPEAAYYFGFSLLSERGPLAAWRFLRRLPAFPEITPTQQSDLLMLRAHTVAMFRDFNTATKLMDEAAAASAEHPWFWVEKGSLHEHQDAYPEALACTQRALEIRPHFRPAVQGAAHQLQLLGRDEEALHLLQTTLQHIESPAVAAQLAILQTELGHHQDALESWHRVRTLSPWMETKIIDWWETRISDGSYFVGDLATAAETAARSKNPFHERIAERLRAPAPDARRVLLPVGFVRQHHFTCAPATLSALSHYWKMPVDHLALAAAICYDGTPDHIERHWAEENGWHAREFRVTWEILVALLDRGIPFTLTTVETQSAHLQAVIGYDSFRGTLLIRDPYERTHGEWLATEFLERYAASGPRGMLLLPPGEMHRLEGLELPDAPLYDCFYRLRRALHTYDRNAAQNHFEEMERLDAGDRLTLRARWALGSYDGSLTRQLAAVEELLGRYPKNGSYLWSKLILLRELARRTDYHQLLHELAVEKEIDTVFWREWAEELRKDARRWNESRRLMLRVLRFRPADPDSLHSLANLYWDRREFAEATELYRFAATLRDKVEHYSRSYFLATRHLRQTDIALEMLTRRVEAFGQKSSQPVKLLFWALTILDRQPQAFEKLEEALVVHPEDGDLLLFSADAYARYSQPERGQDLLRAAETRTTRAQWLRTAANLADYRCDLPGSLASWREILDAEPLDLSAQRAVTRLLAETQGRTVALEHLRTTCERFNHHIGLHELWVEWARIENNVEAEQVLRRLLALHPEHAWAHRELGLVLSELHRSEEAAAALDVAAELEPQSPCTDGVRAHVALQAGRLPEAQEFARSALRLSIDYQMSVRDLLAASATFEEKRAAIAFLREELIRQVVFGEGLLAYRSAAFEVSEPADLLASLRQAHEARPDLWHAWSAVVLQLVDMHQLDEALTLAQQATERFPLLPRLWVDLAQVHRARRDRESEIAPLKRALQISPAWGRASQLLADTYERMGNYAEAARILEQAIAATPLDATNHGTLANVLHHLGRKEEAIQRLEHALKLEPNYNFAWDALESWSRGKAANGNRAAVLARELTTLRPGEASSWLVLARVSVGAPLAERLDALDRALALDPRLADAHDLRVTLLTGARRFDEAIAACSPTVFGGVIPTPLRGRAAWVDAQQGRTRAAIAQMRQVVEASPNYYWGWNMLAEWYCADNNFTEAQEAARKMARLAPRSAIPLGYLADIQARSKQLDDAYVTLQKAYDIDPTYAFAGFSLFDRRLQENKLDEAEKTLVLIETHLPGPSATTARLRLVAQRGEVVAAFTSFRTLLADPTVEARTLQLAVDTLVAEGWARETETTLAEALTLPETNPEVGALWVRRFIARNEWNRRKRLFELGTQTVLGHRAHVAYIEELGQRNQVTLLNDFIKANRAWLQEKPSAWGALGYAYVKMRRWHEAINWMKDWSRRDDIAPWMLINLATAYRHIADDKTALAVNQRALHLLPDNTTPQHRLWIIHEIALRGDMPAVAGRMEELREHELDGYGQALLALIKALRVVHLALPSVRKTIYQEHREALAIRYRQGAYNDPALWRAHKRTLATLAKVSGDHWAWLRPMPSPRVSHSPVRRSSPSSSSDVSPRLIWVVIMVLTAIVRACSSSLSSHDNFTLPDRGLGPGERFTPVETPVYVPFRRFPTDTHRNIQLAPSMQEPVHLLPTPAPLPLK</sequence>
<dbReference type="RefSeq" id="WP_006983832.1">
    <property type="nucleotide sequence ID" value="NZ_ABVL01000045.1"/>
</dbReference>
<keyword evidence="4" id="KW-1185">Reference proteome</keyword>
<dbReference type="PANTHER" id="PTHR12558:SF13">
    <property type="entry name" value="CELL DIVISION CYCLE PROTEIN 27 HOMOLOG"/>
    <property type="match status" value="1"/>
</dbReference>
<organism evidence="3 4">
    <name type="scientific">Chthoniobacter flavus Ellin428</name>
    <dbReference type="NCBI Taxonomy" id="497964"/>
    <lineage>
        <taxon>Bacteria</taxon>
        <taxon>Pseudomonadati</taxon>
        <taxon>Verrucomicrobiota</taxon>
        <taxon>Spartobacteria</taxon>
        <taxon>Chthoniobacterales</taxon>
        <taxon>Chthoniobacteraceae</taxon>
        <taxon>Chthoniobacter</taxon>
    </lineage>
</organism>
<reference evidence="3 4" key="1">
    <citation type="journal article" date="2011" name="J. Bacteriol.">
        <title>Genome sequence of Chthoniobacter flavus Ellin428, an aerobic heterotrophic soil bacterium.</title>
        <authorList>
            <person name="Kant R."/>
            <person name="van Passel M.W."/>
            <person name="Palva A."/>
            <person name="Lucas S."/>
            <person name="Lapidus A."/>
            <person name="Glavina Del Rio T."/>
            <person name="Dalin E."/>
            <person name="Tice H."/>
            <person name="Bruce D."/>
            <person name="Goodwin L."/>
            <person name="Pitluck S."/>
            <person name="Larimer F.W."/>
            <person name="Land M.L."/>
            <person name="Hauser L."/>
            <person name="Sangwan P."/>
            <person name="de Vos W.M."/>
            <person name="Janssen P.H."/>
            <person name="Smidt H."/>
        </authorList>
    </citation>
    <scope>NUCLEOTIDE SEQUENCE [LARGE SCALE GENOMIC DNA]</scope>
    <source>
        <strain evidence="3 4">Ellin428</strain>
    </source>
</reference>
<dbReference type="InterPro" id="IPR039564">
    <property type="entry name" value="Peptidase_C39-like"/>
</dbReference>
<feature type="repeat" description="TPR" evidence="1">
    <location>
        <begin position="1042"/>
        <end position="1075"/>
    </location>
</feature>
<evidence type="ECO:0000313" key="3">
    <source>
        <dbReference type="EMBL" id="EDY15951.1"/>
    </source>
</evidence>
<dbReference type="SUPFAM" id="SSF48452">
    <property type="entry name" value="TPR-like"/>
    <property type="match status" value="5"/>
</dbReference>
<gene>
    <name evidence="3" type="ORF">CfE428DRAFT_6515</name>
</gene>
<dbReference type="PROSITE" id="PS50005">
    <property type="entry name" value="TPR"/>
    <property type="match status" value="3"/>
</dbReference>
<evidence type="ECO:0000256" key="1">
    <source>
        <dbReference type="PROSITE-ProRule" id="PRU00339"/>
    </source>
</evidence>
<dbReference type="Pfam" id="PF13432">
    <property type="entry name" value="TPR_16"/>
    <property type="match status" value="2"/>
</dbReference>
<name>B4DC74_9BACT</name>
<dbReference type="Pfam" id="PF14559">
    <property type="entry name" value="TPR_19"/>
    <property type="match status" value="1"/>
</dbReference>
<keyword evidence="1" id="KW-0802">TPR repeat</keyword>
<protein>
    <submittedName>
        <fullName evidence="3">Tetratricopeptide TPR_2 repeat protein</fullName>
    </submittedName>
</protein>
<dbReference type="Pfam" id="PF13176">
    <property type="entry name" value="TPR_7"/>
    <property type="match status" value="1"/>
</dbReference>
<dbReference type="Gene3D" id="1.25.40.10">
    <property type="entry name" value="Tetratricopeptide repeat domain"/>
    <property type="match status" value="6"/>
</dbReference>
<proteinExistence type="predicted"/>
<accession>B4DC74</accession>
<feature type="domain" description="Peptidase C39-like" evidence="2">
    <location>
        <begin position="314"/>
        <end position="419"/>
    </location>
</feature>
<dbReference type="PANTHER" id="PTHR12558">
    <property type="entry name" value="CELL DIVISION CYCLE 16,23,27"/>
    <property type="match status" value="1"/>
</dbReference>
<dbReference type="InterPro" id="IPR019734">
    <property type="entry name" value="TPR_rpt"/>
</dbReference>
<dbReference type="Gene3D" id="3.90.70.10">
    <property type="entry name" value="Cysteine proteinases"/>
    <property type="match status" value="1"/>
</dbReference>
<dbReference type="InterPro" id="IPR011990">
    <property type="entry name" value="TPR-like_helical_dom_sf"/>
</dbReference>